<dbReference type="OrthoDB" id="5005871at2"/>
<gene>
    <name evidence="2" type="ORF">DFR46_2643</name>
</gene>
<protein>
    <recommendedName>
        <fullName evidence="4">DoxX-like protein</fullName>
    </recommendedName>
</protein>
<evidence type="ECO:0000256" key="1">
    <source>
        <dbReference type="SAM" id="Phobius"/>
    </source>
</evidence>
<proteinExistence type="predicted"/>
<keyword evidence="1" id="KW-0472">Membrane</keyword>
<dbReference type="EMBL" id="QRDP01000004">
    <property type="protein sequence ID" value="RED17593.1"/>
    <property type="molecule type" value="Genomic_DNA"/>
</dbReference>
<evidence type="ECO:0000313" key="3">
    <source>
        <dbReference type="Proteomes" id="UP000256310"/>
    </source>
</evidence>
<keyword evidence="3" id="KW-1185">Reference proteome</keyword>
<accession>A0A3D9FIG4</accession>
<dbReference type="AlphaFoldDB" id="A0A3D9FIG4"/>
<sequence length="123" mass="13476">MLIIAAILTIAVGLMHSLVGGRRLIRPILEMEGLPVILGDIRNTRLTLEIGWHLLTLTWWGMAAVMIYLHYQADEIGTVFLAMIATLFAVSGLTALVASRGRHLSWIFFLPVAAMTAYSAIAT</sequence>
<organism evidence="2 3">
    <name type="scientific">Parasphingopyxis lamellibrachiae</name>
    <dbReference type="NCBI Taxonomy" id="680125"/>
    <lineage>
        <taxon>Bacteria</taxon>
        <taxon>Pseudomonadati</taxon>
        <taxon>Pseudomonadota</taxon>
        <taxon>Alphaproteobacteria</taxon>
        <taxon>Sphingomonadales</taxon>
        <taxon>Sphingomonadaceae</taxon>
        <taxon>Parasphingopyxis</taxon>
    </lineage>
</organism>
<dbReference type="RefSeq" id="WP_116236845.1">
    <property type="nucleotide sequence ID" value="NZ_QRDP01000004.1"/>
</dbReference>
<name>A0A3D9FIG4_9SPHN</name>
<feature type="transmembrane region" description="Helical" evidence="1">
    <location>
        <begin position="76"/>
        <end position="98"/>
    </location>
</feature>
<evidence type="ECO:0008006" key="4">
    <source>
        <dbReference type="Google" id="ProtNLM"/>
    </source>
</evidence>
<keyword evidence="1" id="KW-1133">Transmembrane helix</keyword>
<dbReference type="Proteomes" id="UP000256310">
    <property type="component" value="Unassembled WGS sequence"/>
</dbReference>
<keyword evidence="1" id="KW-0812">Transmembrane</keyword>
<feature type="transmembrane region" description="Helical" evidence="1">
    <location>
        <begin position="104"/>
        <end position="121"/>
    </location>
</feature>
<reference evidence="2" key="1">
    <citation type="submission" date="2018-07" db="EMBL/GenBank/DDBJ databases">
        <title>Genomic Encyclopedia of Type Strains, Phase IV (KMG-IV): sequencing the most valuable type-strain genomes for metagenomic binning, comparative biology and taxonomic classification.</title>
        <authorList>
            <person name="Goeker M."/>
        </authorList>
    </citation>
    <scope>NUCLEOTIDE SEQUENCE [LARGE SCALE GENOMIC DNA]</scope>
    <source>
        <strain evidence="2">DSM 26725</strain>
    </source>
</reference>
<comment type="caution">
    <text evidence="2">The sequence shown here is derived from an EMBL/GenBank/DDBJ whole genome shotgun (WGS) entry which is preliminary data.</text>
</comment>
<feature type="transmembrane region" description="Helical" evidence="1">
    <location>
        <begin position="50"/>
        <end position="69"/>
    </location>
</feature>
<evidence type="ECO:0000313" key="2">
    <source>
        <dbReference type="EMBL" id="RED17593.1"/>
    </source>
</evidence>